<organism evidence="2 3">
    <name type="scientific">Panicum virgatum</name>
    <name type="common">Blackwell switchgrass</name>
    <dbReference type="NCBI Taxonomy" id="38727"/>
    <lineage>
        <taxon>Eukaryota</taxon>
        <taxon>Viridiplantae</taxon>
        <taxon>Streptophyta</taxon>
        <taxon>Embryophyta</taxon>
        <taxon>Tracheophyta</taxon>
        <taxon>Spermatophyta</taxon>
        <taxon>Magnoliopsida</taxon>
        <taxon>Liliopsida</taxon>
        <taxon>Poales</taxon>
        <taxon>Poaceae</taxon>
        <taxon>PACMAD clade</taxon>
        <taxon>Panicoideae</taxon>
        <taxon>Panicodae</taxon>
        <taxon>Paniceae</taxon>
        <taxon>Panicinae</taxon>
        <taxon>Panicum</taxon>
        <taxon>Panicum sect. Hiantes</taxon>
    </lineage>
</organism>
<keyword evidence="3" id="KW-1185">Reference proteome</keyword>
<protein>
    <submittedName>
        <fullName evidence="2">Uncharacterized protein</fullName>
    </submittedName>
</protein>
<evidence type="ECO:0000313" key="3">
    <source>
        <dbReference type="Proteomes" id="UP000823388"/>
    </source>
</evidence>
<dbReference type="AlphaFoldDB" id="A0A8T0TGI6"/>
<dbReference type="Proteomes" id="UP000823388">
    <property type="component" value="Chromosome 4N"/>
</dbReference>
<comment type="caution">
    <text evidence="2">The sequence shown here is derived from an EMBL/GenBank/DDBJ whole genome shotgun (WGS) entry which is preliminary data.</text>
</comment>
<reference evidence="2" key="1">
    <citation type="submission" date="2020-05" db="EMBL/GenBank/DDBJ databases">
        <title>WGS assembly of Panicum virgatum.</title>
        <authorList>
            <person name="Lovell J.T."/>
            <person name="Jenkins J."/>
            <person name="Shu S."/>
            <person name="Juenger T.E."/>
            <person name="Schmutz J."/>
        </authorList>
    </citation>
    <scope>NUCLEOTIDE SEQUENCE</scope>
    <source>
        <strain evidence="2">AP13</strain>
    </source>
</reference>
<sequence length="149" mass="16057">MALRLLGSKLPRALPRHLVRGLPPVAKTVPLVQESSAFGCPPRAKDLLMPRANATYSLGSSTKVDLVKKLGAQAGSDSIFGRRDFSSGLPTENTQMSSSKKDPSAPGNVKPPGADEESDSSGRDVIMRFADRCFFWISTACVVFTIYTR</sequence>
<dbReference type="EMBL" id="CM029044">
    <property type="protein sequence ID" value="KAG2608114.1"/>
    <property type="molecule type" value="Genomic_DNA"/>
</dbReference>
<feature type="compositionally biased region" description="Polar residues" evidence="1">
    <location>
        <begin position="88"/>
        <end position="98"/>
    </location>
</feature>
<proteinExistence type="predicted"/>
<name>A0A8T0TGI6_PANVG</name>
<evidence type="ECO:0000256" key="1">
    <source>
        <dbReference type="SAM" id="MobiDB-lite"/>
    </source>
</evidence>
<feature type="region of interest" description="Disordered" evidence="1">
    <location>
        <begin position="78"/>
        <end position="121"/>
    </location>
</feature>
<gene>
    <name evidence="2" type="ORF">PVAP13_4NG285700</name>
</gene>
<evidence type="ECO:0000313" key="2">
    <source>
        <dbReference type="EMBL" id="KAG2608114.1"/>
    </source>
</evidence>
<accession>A0A8T0TGI6</accession>